<dbReference type="Proteomes" id="UP001234798">
    <property type="component" value="Chromosome"/>
</dbReference>
<feature type="signal peptide" evidence="7">
    <location>
        <begin position="1"/>
        <end position="34"/>
    </location>
</feature>
<comment type="subcellular location">
    <subcellularLocation>
        <location evidence="1">Cell outer membrane</location>
    </subcellularLocation>
</comment>
<name>A0ABY9LW24_9BURK</name>
<keyword evidence="2" id="KW-1134">Transmembrane beta strand</keyword>
<keyword evidence="3" id="KW-0812">Transmembrane</keyword>
<proteinExistence type="predicted"/>
<keyword evidence="5" id="KW-0998">Cell outer membrane</keyword>
<organism evidence="8 9">
    <name type="scientific">Achromobacter seleniivolatilans</name>
    <dbReference type="NCBI Taxonomy" id="3047478"/>
    <lineage>
        <taxon>Bacteria</taxon>
        <taxon>Pseudomonadati</taxon>
        <taxon>Pseudomonadota</taxon>
        <taxon>Betaproteobacteria</taxon>
        <taxon>Burkholderiales</taxon>
        <taxon>Alcaligenaceae</taxon>
        <taxon>Achromobacter</taxon>
    </lineage>
</organism>
<dbReference type="InterPro" id="IPR051906">
    <property type="entry name" value="TolC-like"/>
</dbReference>
<evidence type="ECO:0000256" key="5">
    <source>
        <dbReference type="ARBA" id="ARBA00023237"/>
    </source>
</evidence>
<accession>A0ABY9LW24</accession>
<evidence type="ECO:0000313" key="8">
    <source>
        <dbReference type="EMBL" id="WMD18984.1"/>
    </source>
</evidence>
<keyword evidence="9" id="KW-1185">Reference proteome</keyword>
<keyword evidence="7" id="KW-0732">Signal</keyword>
<evidence type="ECO:0000256" key="7">
    <source>
        <dbReference type="SAM" id="SignalP"/>
    </source>
</evidence>
<evidence type="ECO:0000313" key="9">
    <source>
        <dbReference type="Proteomes" id="UP001234798"/>
    </source>
</evidence>
<gene>
    <name evidence="8" type="ORF">RAS12_20470</name>
</gene>
<protein>
    <submittedName>
        <fullName evidence="8">TolC family protein</fullName>
    </submittedName>
</protein>
<evidence type="ECO:0000256" key="3">
    <source>
        <dbReference type="ARBA" id="ARBA00022692"/>
    </source>
</evidence>
<evidence type="ECO:0000256" key="2">
    <source>
        <dbReference type="ARBA" id="ARBA00022452"/>
    </source>
</evidence>
<evidence type="ECO:0000256" key="4">
    <source>
        <dbReference type="ARBA" id="ARBA00023136"/>
    </source>
</evidence>
<evidence type="ECO:0000256" key="1">
    <source>
        <dbReference type="ARBA" id="ARBA00004442"/>
    </source>
</evidence>
<keyword evidence="4" id="KW-0472">Membrane</keyword>
<feature type="chain" id="PRO_5046881267" evidence="7">
    <location>
        <begin position="35"/>
        <end position="582"/>
    </location>
</feature>
<dbReference type="RefSeq" id="WP_306939669.1">
    <property type="nucleotide sequence ID" value="NZ_CP132976.1"/>
</dbReference>
<sequence>MNLSSQSKPPMTHRARRFALTALATAVLAGCAVAPPETLSTQDLLKLDQTDRSVMFAQQEPVTGPITLDEAIARAVKYNLQQRLALMERALEDDLVDVQKQGMLPKLTARAGMRARNNDYGSSSESLATGVQSLVPSTSQERDTHTADLQMTWNVLDFGLSYFGAKAQGNKALAAEERRRRVVADIIRQTRTAYWNAVTAERLKDRVTSTLAEARQTLEYARQTEQKRLVAPILALRYQRDLLNMVRQTEALDNELAQAKARLATLMNLPLTTDFTLAAPDASTLTSPNLAYELADLEALAMVRRPELREESYLARNAVLETRMSLLRLFPNASLFGGLSYDSNKYLANNNWADAGVQVSWNLLNVLSWPAISRAGESREQVAELRRQALRMTVLSQVHIAWLERQRAEIAFRRANELSRLQDAIQVQTENAARSSAETHLEVVRAKVETLLATRARDLSYAELVNAQNTIYQAAGIDPLPERIADETLMSLARDIAETNRKIESGHVEVPRLAVAEPAAVAAAGQAVAESVAQAVASEPAPAPLPALRTVSGSMWSHLGSVAGSSQVAATAPVESLPVVVR</sequence>
<keyword evidence="6" id="KW-0175">Coiled coil</keyword>
<dbReference type="PANTHER" id="PTHR30026">
    <property type="entry name" value="OUTER MEMBRANE PROTEIN TOLC"/>
    <property type="match status" value="1"/>
</dbReference>
<evidence type="ECO:0000256" key="6">
    <source>
        <dbReference type="SAM" id="Coils"/>
    </source>
</evidence>
<feature type="coiled-coil region" evidence="6">
    <location>
        <begin position="242"/>
        <end position="269"/>
    </location>
</feature>
<dbReference type="EMBL" id="CP132976">
    <property type="protein sequence ID" value="WMD18984.1"/>
    <property type="molecule type" value="Genomic_DNA"/>
</dbReference>
<dbReference type="PANTHER" id="PTHR30026:SF20">
    <property type="entry name" value="OUTER MEMBRANE PROTEIN TOLC"/>
    <property type="match status" value="1"/>
</dbReference>
<dbReference type="Gene3D" id="1.20.1600.10">
    <property type="entry name" value="Outer membrane efflux proteins (OEP)"/>
    <property type="match status" value="1"/>
</dbReference>
<reference evidence="8 9" key="1">
    <citation type="submission" date="2023-08" db="EMBL/GenBank/DDBJ databases">
        <title>Achromobacter seleniivolatilans sp. nov., isolated from seleniferous soil.</title>
        <authorList>
            <person name="Zhang S."/>
            <person name="Li K."/>
            <person name="Peng J."/>
            <person name="Zhao Q."/>
            <person name="Wang H."/>
            <person name="Guo Y."/>
        </authorList>
    </citation>
    <scope>NUCLEOTIDE SEQUENCE [LARGE SCALE GENOMIC DNA]</scope>
    <source>
        <strain evidence="8 9">R39</strain>
    </source>
</reference>
<dbReference type="SUPFAM" id="SSF56954">
    <property type="entry name" value="Outer membrane efflux proteins (OEP)"/>
    <property type="match status" value="1"/>
</dbReference>